<proteinExistence type="predicted"/>
<accession>A0A644YXN9</accession>
<dbReference type="EMBL" id="VSSQ01006408">
    <property type="protein sequence ID" value="MPM32601.1"/>
    <property type="molecule type" value="Genomic_DNA"/>
</dbReference>
<gene>
    <name evidence="1" type="ORF">SDC9_79165</name>
</gene>
<name>A0A644YXN9_9ZZZZ</name>
<reference evidence="1" key="1">
    <citation type="submission" date="2019-08" db="EMBL/GenBank/DDBJ databases">
        <authorList>
            <person name="Kucharzyk K."/>
            <person name="Murdoch R.W."/>
            <person name="Higgins S."/>
            <person name="Loffler F."/>
        </authorList>
    </citation>
    <scope>NUCLEOTIDE SEQUENCE</scope>
</reference>
<sequence>MNILLFDNQQKPQNTQFQQDVSLSEGWTPAGRSQNTQLQQDVNLSEGCCLSVSVNRLRLGYLYVLPGIGKMIMAIQVLV</sequence>
<dbReference type="AlphaFoldDB" id="A0A644YXN9"/>
<protein>
    <submittedName>
        <fullName evidence="1">Uncharacterized protein</fullName>
    </submittedName>
</protein>
<comment type="caution">
    <text evidence="1">The sequence shown here is derived from an EMBL/GenBank/DDBJ whole genome shotgun (WGS) entry which is preliminary data.</text>
</comment>
<organism evidence="1">
    <name type="scientific">bioreactor metagenome</name>
    <dbReference type="NCBI Taxonomy" id="1076179"/>
    <lineage>
        <taxon>unclassified sequences</taxon>
        <taxon>metagenomes</taxon>
        <taxon>ecological metagenomes</taxon>
    </lineage>
</organism>
<evidence type="ECO:0000313" key="1">
    <source>
        <dbReference type="EMBL" id="MPM32601.1"/>
    </source>
</evidence>